<reference evidence="2 3" key="1">
    <citation type="journal article" date="2019" name="Philos. Trans. R. Soc. Lond., B, Biol. Sci.">
        <title>Ant behaviour and brain gene expression of defending hosts depend on the ecological success of the intruding social parasite.</title>
        <authorList>
            <person name="Kaur R."/>
            <person name="Stoldt M."/>
            <person name="Jongepier E."/>
            <person name="Feldmeyer B."/>
            <person name="Menzel F."/>
            <person name="Bornberg-Bauer E."/>
            <person name="Foitzik S."/>
        </authorList>
    </citation>
    <scope>NUCLEOTIDE SEQUENCE [LARGE SCALE GENOMIC DNA]</scope>
    <source>
        <tissue evidence="2">Whole body</tissue>
    </source>
</reference>
<dbReference type="AlphaFoldDB" id="A0A4S2KJZ7"/>
<proteinExistence type="predicted"/>
<dbReference type="EMBL" id="QBLH01002572">
    <property type="protein sequence ID" value="TGZ48008.1"/>
    <property type="molecule type" value="Genomic_DNA"/>
</dbReference>
<comment type="caution">
    <text evidence="2">The sequence shown here is derived from an EMBL/GenBank/DDBJ whole genome shotgun (WGS) entry which is preliminary data.</text>
</comment>
<feature type="compositionally biased region" description="Basic residues" evidence="1">
    <location>
        <begin position="221"/>
        <end position="230"/>
    </location>
</feature>
<feature type="compositionally biased region" description="Polar residues" evidence="1">
    <location>
        <begin position="235"/>
        <end position="247"/>
    </location>
</feature>
<feature type="region of interest" description="Disordered" evidence="1">
    <location>
        <begin position="213"/>
        <end position="253"/>
    </location>
</feature>
<evidence type="ECO:0000256" key="1">
    <source>
        <dbReference type="SAM" id="MobiDB-lite"/>
    </source>
</evidence>
<accession>A0A4S2KJZ7</accession>
<dbReference type="Proteomes" id="UP000310200">
    <property type="component" value="Unassembled WGS sequence"/>
</dbReference>
<evidence type="ECO:0000313" key="2">
    <source>
        <dbReference type="EMBL" id="TGZ48008.1"/>
    </source>
</evidence>
<name>A0A4S2KJZ7_9HYME</name>
<evidence type="ECO:0000313" key="3">
    <source>
        <dbReference type="Proteomes" id="UP000310200"/>
    </source>
</evidence>
<gene>
    <name evidence="2" type="ORF">DBV15_05759</name>
</gene>
<keyword evidence="3" id="KW-1185">Reference proteome</keyword>
<organism evidence="2 3">
    <name type="scientific">Temnothorax longispinosus</name>
    <dbReference type="NCBI Taxonomy" id="300112"/>
    <lineage>
        <taxon>Eukaryota</taxon>
        <taxon>Metazoa</taxon>
        <taxon>Ecdysozoa</taxon>
        <taxon>Arthropoda</taxon>
        <taxon>Hexapoda</taxon>
        <taxon>Insecta</taxon>
        <taxon>Pterygota</taxon>
        <taxon>Neoptera</taxon>
        <taxon>Endopterygota</taxon>
        <taxon>Hymenoptera</taxon>
        <taxon>Apocrita</taxon>
        <taxon>Aculeata</taxon>
        <taxon>Formicoidea</taxon>
        <taxon>Formicidae</taxon>
        <taxon>Myrmicinae</taxon>
        <taxon>Temnothorax</taxon>
    </lineage>
</organism>
<sequence>MHSDRTAVVRGDALRSPGPVGSLPRIATYTHTGYTVDKRARGAGEGKGADIGKGEMGLIQVQRQCRRLYDDEEHLRDRRACNFLVAHRHRTCTPLCMRVRHTHKRACIRGNGVVCAFRRATGHGCMGPICIWTRTRGDASSIISLGITPSSRGTFSRVSSEYSVCGSVAPLSERKRNTGRRKRRVLLGIAKADHPLRTHYYQPQIRMHIRRQVRRSGERKRLGKEKRKKRGGETAPTSGPVQTSRSLNWRKLLTTPPRLSSRPLFPIFMLRRKYGCGSSGMFHRLPWLS</sequence>
<feature type="region of interest" description="Disordered" evidence="1">
    <location>
        <begin position="1"/>
        <end position="22"/>
    </location>
</feature>
<protein>
    <submittedName>
        <fullName evidence="2">Uncharacterized protein</fullName>
    </submittedName>
</protein>